<feature type="compositionally biased region" description="Polar residues" evidence="1">
    <location>
        <begin position="206"/>
        <end position="227"/>
    </location>
</feature>
<evidence type="ECO:0000313" key="2">
    <source>
        <dbReference type="EMBL" id="CAH2329661.1"/>
    </source>
</evidence>
<feature type="compositionally biased region" description="Polar residues" evidence="1">
    <location>
        <begin position="152"/>
        <end position="167"/>
    </location>
</feature>
<sequence>METQEDIISDNPEFKEKEQTISENIKDLEEQIANVKNKKKLRDRDDKLRNTFSTANKIKNQRNRSNYRKSGDNRDFGRNPGPANNDFRNRYGDNFRGRKYSYTKSATTWSNKENKPQNRKEPYLSPKHRMNRGEDRQSPPPHQIKERMRRASGNSPTQRPSTSTYQRTYAEVVSPGRENFQEREKRFLRREQDQKERRITQFFKPRNNQQPTNQWENRFSPLENLTETPPKRKRSEENFRREEYQNRKN</sequence>
<comment type="caution">
    <text evidence="2">The sequence shown here is derived from an EMBL/GenBank/DDBJ whole genome shotgun (WGS) entry which is preliminary data.</text>
</comment>
<feature type="region of interest" description="Disordered" evidence="1">
    <location>
        <begin position="39"/>
        <end position="249"/>
    </location>
</feature>
<proteinExistence type="predicted"/>
<reference evidence="2" key="1">
    <citation type="submission" date="2022-03" db="EMBL/GenBank/DDBJ databases">
        <authorList>
            <person name="Alioto T."/>
            <person name="Alioto T."/>
            <person name="Gomez Garrido J."/>
        </authorList>
    </citation>
    <scope>NUCLEOTIDE SEQUENCE</scope>
</reference>
<feature type="compositionally biased region" description="Polar residues" evidence="1">
    <location>
        <begin position="102"/>
        <end position="111"/>
    </location>
</feature>
<protein>
    <submittedName>
        <fullName evidence="2">Uncharacterized protein</fullName>
    </submittedName>
</protein>
<name>A0AAD1TL11_PELCU</name>
<feature type="compositionally biased region" description="Basic and acidic residues" evidence="1">
    <location>
        <begin position="87"/>
        <end position="96"/>
    </location>
</feature>
<dbReference type="AlphaFoldDB" id="A0AAD1TL11"/>
<dbReference type="EMBL" id="CAKOES020000002">
    <property type="protein sequence ID" value="CAH2329661.1"/>
    <property type="molecule type" value="Genomic_DNA"/>
</dbReference>
<organism evidence="2 3">
    <name type="scientific">Pelobates cultripes</name>
    <name type="common">Western spadefoot toad</name>
    <dbReference type="NCBI Taxonomy" id="61616"/>
    <lineage>
        <taxon>Eukaryota</taxon>
        <taxon>Metazoa</taxon>
        <taxon>Chordata</taxon>
        <taxon>Craniata</taxon>
        <taxon>Vertebrata</taxon>
        <taxon>Euteleostomi</taxon>
        <taxon>Amphibia</taxon>
        <taxon>Batrachia</taxon>
        <taxon>Anura</taxon>
        <taxon>Pelobatoidea</taxon>
        <taxon>Pelobatidae</taxon>
        <taxon>Pelobates</taxon>
    </lineage>
</organism>
<dbReference type="Proteomes" id="UP001295444">
    <property type="component" value="Unassembled WGS sequence"/>
</dbReference>
<evidence type="ECO:0000313" key="3">
    <source>
        <dbReference type="Proteomes" id="UP001295444"/>
    </source>
</evidence>
<accession>A0AAD1TL11</accession>
<keyword evidence="3" id="KW-1185">Reference proteome</keyword>
<gene>
    <name evidence="2" type="ORF">PECUL_23A015147</name>
</gene>
<feature type="compositionally biased region" description="Basic and acidic residues" evidence="1">
    <location>
        <begin position="234"/>
        <end position="249"/>
    </location>
</feature>
<feature type="compositionally biased region" description="Basic and acidic residues" evidence="1">
    <location>
        <begin position="179"/>
        <end position="199"/>
    </location>
</feature>
<evidence type="ECO:0000256" key="1">
    <source>
        <dbReference type="SAM" id="MobiDB-lite"/>
    </source>
</evidence>
<feature type="compositionally biased region" description="Basic and acidic residues" evidence="1">
    <location>
        <begin position="112"/>
        <end position="122"/>
    </location>
</feature>